<proteinExistence type="predicted"/>
<name>A0A6N4DGQ4_9GAMM</name>
<dbReference type="SUPFAM" id="SSF53448">
    <property type="entry name" value="Nucleotide-diphospho-sugar transferases"/>
    <property type="match status" value="1"/>
</dbReference>
<dbReference type="EMBL" id="PYVG01000113">
    <property type="protein sequence ID" value="PTB88155.1"/>
    <property type="molecule type" value="Genomic_DNA"/>
</dbReference>
<dbReference type="PANTHER" id="PTHR22916:SF3">
    <property type="entry name" value="UDP-GLCNAC:BETAGAL BETA-1,3-N-ACETYLGLUCOSAMINYLTRANSFERASE-LIKE PROTEIN 1"/>
    <property type="match status" value="1"/>
</dbReference>
<evidence type="ECO:0000313" key="2">
    <source>
        <dbReference type="EMBL" id="PTB88155.1"/>
    </source>
</evidence>
<protein>
    <recommendedName>
        <fullName evidence="1">Glycosyltransferase 2-like domain-containing protein</fullName>
    </recommendedName>
</protein>
<dbReference type="Gene3D" id="3.90.550.10">
    <property type="entry name" value="Spore Coat Polysaccharide Biosynthesis Protein SpsA, Chain A"/>
    <property type="match status" value="1"/>
</dbReference>
<dbReference type="PANTHER" id="PTHR22916">
    <property type="entry name" value="GLYCOSYLTRANSFERASE"/>
    <property type="match status" value="1"/>
</dbReference>
<gene>
    <name evidence="2" type="ORF">C9928_06870</name>
</gene>
<dbReference type="CDD" id="cd00761">
    <property type="entry name" value="Glyco_tranf_GTA_type"/>
    <property type="match status" value="1"/>
</dbReference>
<evidence type="ECO:0000259" key="1">
    <source>
        <dbReference type="Pfam" id="PF00535"/>
    </source>
</evidence>
<dbReference type="InterPro" id="IPR029044">
    <property type="entry name" value="Nucleotide-diphossugar_trans"/>
</dbReference>
<accession>A0A6N4DGQ4</accession>
<reference evidence="2 3" key="1">
    <citation type="submission" date="2018-03" db="EMBL/GenBank/DDBJ databases">
        <title>Cross-interface Injection: A General Nanoliter Liquid Handling Method Applied to Single Cells Genome Amplification Automated Nanoliter Liquid Handling Applied to Single Cell Multiple Displacement Amplification.</title>
        <authorList>
            <person name="Yun J."/>
            <person name="Xu P."/>
            <person name="Xu J."/>
            <person name="Dai X."/>
            <person name="Wang Y."/>
            <person name="Zheng X."/>
            <person name="Cao C."/>
            <person name="Yi Q."/>
            <person name="Zhu Y."/>
            <person name="Wang L."/>
            <person name="Dong Z."/>
            <person name="Huang Y."/>
            <person name="Huang L."/>
            <person name="Du W."/>
        </authorList>
    </citation>
    <scope>NUCLEOTIDE SEQUENCE [LARGE SCALE GENOMIC DNA]</scope>
    <source>
        <strain evidence="2 3">A9-4</strain>
    </source>
</reference>
<sequence length="129" mass="14443">MSSEQALVSVVIPVFNRAHVIAQTLETVGLQTYRPIELIIVDDCSADSEQLRDRISEFERAYSDVLVRYQRHSENRHGGAARNTGIQMAAGEYIALLDSDDLWRADKLDVTLGFLNQHNDCPGVYSAFS</sequence>
<dbReference type="AlphaFoldDB" id="A0A6N4DGQ4"/>
<dbReference type="Pfam" id="PF00535">
    <property type="entry name" value="Glycos_transf_2"/>
    <property type="match status" value="1"/>
</dbReference>
<dbReference type="InterPro" id="IPR001173">
    <property type="entry name" value="Glyco_trans_2-like"/>
</dbReference>
<dbReference type="GO" id="GO:0016758">
    <property type="term" value="F:hexosyltransferase activity"/>
    <property type="evidence" value="ECO:0007669"/>
    <property type="project" value="UniProtKB-ARBA"/>
</dbReference>
<comment type="caution">
    <text evidence="2">The sequence shown here is derived from an EMBL/GenBank/DDBJ whole genome shotgun (WGS) entry which is preliminary data.</text>
</comment>
<feature type="non-terminal residue" evidence="2">
    <location>
        <position position="129"/>
    </location>
</feature>
<dbReference type="Proteomes" id="UP000241514">
    <property type="component" value="Unassembled WGS sequence"/>
</dbReference>
<evidence type="ECO:0000313" key="3">
    <source>
        <dbReference type="Proteomes" id="UP000241514"/>
    </source>
</evidence>
<feature type="domain" description="Glycosyltransferase 2-like" evidence="1">
    <location>
        <begin position="9"/>
        <end position="124"/>
    </location>
</feature>
<organism evidence="2 3">
    <name type="scientific">Pseudidiomarina aestuarii</name>
    <dbReference type="NCBI Taxonomy" id="624146"/>
    <lineage>
        <taxon>Bacteria</taxon>
        <taxon>Pseudomonadati</taxon>
        <taxon>Pseudomonadota</taxon>
        <taxon>Gammaproteobacteria</taxon>
        <taxon>Alteromonadales</taxon>
        <taxon>Idiomarinaceae</taxon>
        <taxon>Pseudidiomarina</taxon>
    </lineage>
</organism>